<dbReference type="Proteomes" id="UP000036325">
    <property type="component" value="Unassembled WGS sequence"/>
</dbReference>
<evidence type="ECO:0000313" key="1">
    <source>
        <dbReference type="EMBL" id="KMN14921.1"/>
    </source>
</evidence>
<dbReference type="AlphaFoldDB" id="A0A0J6LKQ3"/>
<dbReference type="PATRIC" id="fig|1608994.3.peg.1876"/>
<dbReference type="EMBL" id="JAAEBW010000008">
    <property type="protein sequence ID" value="MBM1196372.1"/>
    <property type="molecule type" value="Genomic_DNA"/>
</dbReference>
<keyword evidence="4" id="KW-1185">Reference proteome</keyword>
<dbReference type="Proteomes" id="UP000809529">
    <property type="component" value="Unassembled WGS sequence"/>
</dbReference>
<organism evidence="1 3">
    <name type="scientific">Pseudomonas weihenstephanensis</name>
    <dbReference type="NCBI Taxonomy" id="1608994"/>
    <lineage>
        <taxon>Bacteria</taxon>
        <taxon>Pseudomonadati</taxon>
        <taxon>Pseudomonadota</taxon>
        <taxon>Gammaproteobacteria</taxon>
        <taxon>Pseudomonadales</taxon>
        <taxon>Pseudomonadaceae</taxon>
        <taxon>Pseudomonas</taxon>
    </lineage>
</organism>
<protein>
    <submittedName>
        <fullName evidence="1">Uncharacterized protein</fullName>
    </submittedName>
</protein>
<evidence type="ECO:0000313" key="4">
    <source>
        <dbReference type="Proteomes" id="UP000809529"/>
    </source>
</evidence>
<gene>
    <name evidence="2" type="ORF">GYN02_14460</name>
    <name evidence="1" type="ORF">TU86_06385</name>
</gene>
<reference evidence="1 3" key="1">
    <citation type="submission" date="2015-02" db="EMBL/GenBank/DDBJ databases">
        <title>Pseudomonas helleri sp. nov. and Pseudomonas weihenstephanensis sp. nov., isolated from raw cows milk.</title>
        <authorList>
            <person name="von Neubeck M."/>
            <person name="Huptas C."/>
            <person name="Wenning M."/>
            <person name="Scherer S."/>
        </authorList>
    </citation>
    <scope>NUCLEOTIDE SEQUENCE [LARGE SCALE GENOMIC DNA]</scope>
    <source>
        <strain evidence="1 3">DSM 29166</strain>
    </source>
</reference>
<evidence type="ECO:0000313" key="2">
    <source>
        <dbReference type="EMBL" id="MBM1196372.1"/>
    </source>
</evidence>
<dbReference type="EMBL" id="JYLF01000002">
    <property type="protein sequence ID" value="KMN14921.1"/>
    <property type="molecule type" value="Genomic_DNA"/>
</dbReference>
<reference evidence="2 4" key="2">
    <citation type="submission" date="2020-01" db="EMBL/GenBank/DDBJ databases">
        <title>Comparative genomics of meat spoilage bacteria.</title>
        <authorList>
            <person name="Hilgarth M."/>
            <person name="Vogel R.F."/>
        </authorList>
    </citation>
    <scope>NUCLEOTIDE SEQUENCE [LARGE SCALE GENOMIC DNA]</scope>
    <source>
        <strain evidence="2 4">TMW2.2077</strain>
    </source>
</reference>
<dbReference type="OrthoDB" id="8641953at2"/>
<proteinExistence type="predicted"/>
<accession>A0A0J6LKQ3</accession>
<comment type="caution">
    <text evidence="1">The sequence shown here is derived from an EMBL/GenBank/DDBJ whole genome shotgun (WGS) entry which is preliminary data.</text>
</comment>
<sequence>MLITTQNTSSIFKAQRPDLDPVTGAASALYSGQLQNAQPLTNLQATPASAAGNAQADNVNAAFAKTRVLLQSSVPEAAAVQSTGTQNTQATAQGSATEAFKDYMSKPVAQRIREQLLKEMGLTEDDVKAMPPEKQQAINDKISDLMQQKEAIKQAEIAQQKQQSQV</sequence>
<dbReference type="STRING" id="1608994.TU86_06385"/>
<evidence type="ECO:0000313" key="3">
    <source>
        <dbReference type="Proteomes" id="UP000036325"/>
    </source>
</evidence>
<dbReference type="RefSeq" id="WP_048363455.1">
    <property type="nucleotide sequence ID" value="NZ_JAAEBW010000008.1"/>
</dbReference>
<name>A0A0J6LKQ3_9PSED</name>